<reference evidence="7 8" key="1">
    <citation type="journal article" date="2015" name="Fungal Genet. Biol.">
        <title>Evolution of novel wood decay mechanisms in Agaricales revealed by the genome sequences of Fistulina hepatica and Cylindrobasidium torrendii.</title>
        <authorList>
            <person name="Floudas D."/>
            <person name="Held B.W."/>
            <person name="Riley R."/>
            <person name="Nagy L.G."/>
            <person name="Koehler G."/>
            <person name="Ransdell A.S."/>
            <person name="Younus H."/>
            <person name="Chow J."/>
            <person name="Chiniquy J."/>
            <person name="Lipzen A."/>
            <person name="Tritt A."/>
            <person name="Sun H."/>
            <person name="Haridas S."/>
            <person name="LaButti K."/>
            <person name="Ohm R.A."/>
            <person name="Kues U."/>
            <person name="Blanchette R.A."/>
            <person name="Grigoriev I.V."/>
            <person name="Minto R.E."/>
            <person name="Hibbett D.S."/>
        </authorList>
    </citation>
    <scope>NUCLEOTIDE SEQUENCE [LARGE SCALE GENOMIC DNA]</scope>
    <source>
        <strain evidence="7 8">FP15055 ss-10</strain>
    </source>
</reference>
<feature type="compositionally biased region" description="Basic residues" evidence="5">
    <location>
        <begin position="347"/>
        <end position="360"/>
    </location>
</feature>
<dbReference type="InterPro" id="IPR012879">
    <property type="entry name" value="CCDC47"/>
</dbReference>
<evidence type="ECO:0000313" key="7">
    <source>
        <dbReference type="EMBL" id="KIY71440.1"/>
    </source>
</evidence>
<dbReference type="GO" id="GO:0005509">
    <property type="term" value="F:calcium ion binding"/>
    <property type="evidence" value="ECO:0007669"/>
    <property type="project" value="InterPro"/>
</dbReference>
<dbReference type="AlphaFoldDB" id="A0A0D7BMK4"/>
<organism evidence="7 8">
    <name type="scientific">Cylindrobasidium torrendii FP15055 ss-10</name>
    <dbReference type="NCBI Taxonomy" id="1314674"/>
    <lineage>
        <taxon>Eukaryota</taxon>
        <taxon>Fungi</taxon>
        <taxon>Dikarya</taxon>
        <taxon>Basidiomycota</taxon>
        <taxon>Agaricomycotina</taxon>
        <taxon>Agaricomycetes</taxon>
        <taxon>Agaricomycetidae</taxon>
        <taxon>Agaricales</taxon>
        <taxon>Marasmiineae</taxon>
        <taxon>Physalacriaceae</taxon>
        <taxon>Cylindrobasidium</taxon>
    </lineage>
</organism>
<keyword evidence="8" id="KW-1185">Reference proteome</keyword>
<dbReference type="Pfam" id="PF07946">
    <property type="entry name" value="CCDC47"/>
    <property type="match status" value="1"/>
</dbReference>
<dbReference type="PANTHER" id="PTHR12883:SF0">
    <property type="entry name" value="PAT COMPLEX SUBUNIT CCDC47"/>
    <property type="match status" value="1"/>
</dbReference>
<dbReference type="GO" id="GO:0032469">
    <property type="term" value="P:endoplasmic reticulum calcium ion homeostasis"/>
    <property type="evidence" value="ECO:0007669"/>
    <property type="project" value="InterPro"/>
</dbReference>
<accession>A0A0D7BMK4</accession>
<dbReference type="OrthoDB" id="10039147at2759"/>
<evidence type="ECO:0000256" key="6">
    <source>
        <dbReference type="SAM" id="Phobius"/>
    </source>
</evidence>
<dbReference type="GO" id="GO:0005783">
    <property type="term" value="C:endoplasmic reticulum"/>
    <property type="evidence" value="ECO:0007669"/>
    <property type="project" value="InterPro"/>
</dbReference>
<keyword evidence="2 6" id="KW-0812">Transmembrane</keyword>
<name>A0A0D7BMK4_9AGAR</name>
<gene>
    <name evidence="7" type="ORF">CYLTODRAFT_487206</name>
</gene>
<comment type="subcellular location">
    <subcellularLocation>
        <location evidence="1">Membrane</location>
        <topology evidence="1">Single-pass membrane protein</topology>
    </subcellularLocation>
</comment>
<evidence type="ECO:0000256" key="3">
    <source>
        <dbReference type="ARBA" id="ARBA00022989"/>
    </source>
</evidence>
<feature type="transmembrane region" description="Helical" evidence="6">
    <location>
        <begin position="37"/>
        <end position="58"/>
    </location>
</feature>
<evidence type="ECO:0000256" key="5">
    <source>
        <dbReference type="SAM" id="MobiDB-lite"/>
    </source>
</evidence>
<dbReference type="Proteomes" id="UP000054007">
    <property type="component" value="Unassembled WGS sequence"/>
</dbReference>
<feature type="region of interest" description="Disordered" evidence="5">
    <location>
        <begin position="289"/>
        <end position="360"/>
    </location>
</feature>
<evidence type="ECO:0000313" key="8">
    <source>
        <dbReference type="Proteomes" id="UP000054007"/>
    </source>
</evidence>
<evidence type="ECO:0000256" key="4">
    <source>
        <dbReference type="ARBA" id="ARBA00023136"/>
    </source>
</evidence>
<proteinExistence type="predicted"/>
<feature type="compositionally biased region" description="Basic and acidic residues" evidence="5">
    <location>
        <begin position="289"/>
        <end position="331"/>
    </location>
</feature>
<sequence>MSQFLGTLARLTPPPVVVPEEYDGLEFRWKSLVFRPAYFTSEAALIGFIFFYLAWAYIGKNVNKQRVDAWVAAYTPLLTAQFSAPFVKGVTADGYTDFFTFSTGRRNIRALQTVFKLQPRHDLFQMFAEFAWGMVDMQYTPIDELELDFILDPASVPGDFVWAAVTKQELKDVKNGRWDLEFTKITDHPLVPATFSVMSEFADVTDAILKTNIASLLSDPAIGPYFRSISITDQPRVQPETVDAPKEKHLILSLIAPASKPEVLVNLVTGVFKMIDTLPKIALRPETKSKLRKAREGVEKNLKAEQEKLDKEQQEEDRRAAKKKAEEERVSKLSAAEQQKRLDKEKKRTMRKSQAKMVRK</sequence>
<evidence type="ECO:0000256" key="1">
    <source>
        <dbReference type="ARBA" id="ARBA00004167"/>
    </source>
</evidence>
<keyword evidence="4 6" id="KW-0472">Membrane</keyword>
<dbReference type="PANTHER" id="PTHR12883">
    <property type="entry name" value="ADIPOCYTE-SPECIFIC PROTEIN 4-RELATED"/>
    <property type="match status" value="1"/>
</dbReference>
<evidence type="ECO:0000256" key="2">
    <source>
        <dbReference type="ARBA" id="ARBA00022692"/>
    </source>
</evidence>
<keyword evidence="3 6" id="KW-1133">Transmembrane helix</keyword>
<dbReference type="STRING" id="1314674.A0A0D7BMK4"/>
<protein>
    <submittedName>
        <fullName evidence="7">DUF1682-domain-containing protein</fullName>
    </submittedName>
</protein>
<dbReference type="GO" id="GO:0016020">
    <property type="term" value="C:membrane"/>
    <property type="evidence" value="ECO:0007669"/>
    <property type="project" value="UniProtKB-SubCell"/>
</dbReference>
<dbReference type="EMBL" id="KN880454">
    <property type="protein sequence ID" value="KIY71440.1"/>
    <property type="molecule type" value="Genomic_DNA"/>
</dbReference>